<dbReference type="SMART" id="SM00382">
    <property type="entry name" value="AAA"/>
    <property type="match status" value="2"/>
</dbReference>
<feature type="region of interest" description="Disordered" evidence="3">
    <location>
        <begin position="1"/>
        <end position="23"/>
    </location>
</feature>
<protein>
    <submittedName>
        <fullName evidence="5">ABC transporter ATP-binding protein</fullName>
    </submittedName>
</protein>
<evidence type="ECO:0000313" key="6">
    <source>
        <dbReference type="Proteomes" id="UP000267900"/>
    </source>
</evidence>
<evidence type="ECO:0000256" key="2">
    <source>
        <dbReference type="ARBA" id="ARBA00022840"/>
    </source>
</evidence>
<dbReference type="PANTHER" id="PTHR24220:SF685">
    <property type="entry name" value="ABC TRANSPORTER RELATED"/>
    <property type="match status" value="1"/>
</dbReference>
<keyword evidence="6" id="KW-1185">Reference proteome</keyword>
<dbReference type="GO" id="GO:0005886">
    <property type="term" value="C:plasma membrane"/>
    <property type="evidence" value="ECO:0007669"/>
    <property type="project" value="TreeGrafter"/>
</dbReference>
<dbReference type="Pfam" id="PF00005">
    <property type="entry name" value="ABC_tran"/>
    <property type="match status" value="2"/>
</dbReference>
<dbReference type="Gene3D" id="3.40.50.300">
    <property type="entry name" value="P-loop containing nucleotide triphosphate hydrolases"/>
    <property type="match status" value="2"/>
</dbReference>
<feature type="domain" description="ABC transporter" evidence="4">
    <location>
        <begin position="276"/>
        <end position="507"/>
    </location>
</feature>
<dbReference type="GO" id="GO:0022857">
    <property type="term" value="F:transmembrane transporter activity"/>
    <property type="evidence" value="ECO:0007669"/>
    <property type="project" value="TreeGrafter"/>
</dbReference>
<keyword evidence="1" id="KW-0547">Nucleotide-binding</keyword>
<dbReference type="RefSeq" id="WP_126916687.1">
    <property type="nucleotide sequence ID" value="NZ_CP034587.1"/>
</dbReference>
<dbReference type="GO" id="GO:0005524">
    <property type="term" value="F:ATP binding"/>
    <property type="evidence" value="ECO:0007669"/>
    <property type="project" value="UniProtKB-KW"/>
</dbReference>
<evidence type="ECO:0000259" key="4">
    <source>
        <dbReference type="PROSITE" id="PS50893"/>
    </source>
</evidence>
<dbReference type="InterPro" id="IPR003439">
    <property type="entry name" value="ABC_transporter-like_ATP-bd"/>
</dbReference>
<dbReference type="AlphaFoldDB" id="A0A3Q9G2M4"/>
<dbReference type="InterPro" id="IPR027417">
    <property type="entry name" value="P-loop_NTPase"/>
</dbReference>
<feature type="domain" description="ABC transporter" evidence="4">
    <location>
        <begin position="28"/>
        <end position="268"/>
    </location>
</feature>
<dbReference type="PROSITE" id="PS50893">
    <property type="entry name" value="ABC_TRANSPORTER_2"/>
    <property type="match status" value="2"/>
</dbReference>
<dbReference type="OrthoDB" id="2986442at2"/>
<feature type="compositionally biased region" description="Pro residues" evidence="3">
    <location>
        <begin position="256"/>
        <end position="269"/>
    </location>
</feature>
<dbReference type="PANTHER" id="PTHR24220">
    <property type="entry name" value="IMPORT ATP-BINDING PROTEIN"/>
    <property type="match status" value="1"/>
</dbReference>
<dbReference type="InterPro" id="IPR003593">
    <property type="entry name" value="AAA+_ATPase"/>
</dbReference>
<accession>A0A3Q9G2M4</accession>
<dbReference type="InterPro" id="IPR015854">
    <property type="entry name" value="ABC_transpr_LolD-like"/>
</dbReference>
<dbReference type="PROSITE" id="PS00211">
    <property type="entry name" value="ABC_TRANSPORTER_1"/>
    <property type="match status" value="2"/>
</dbReference>
<dbReference type="GO" id="GO:0016887">
    <property type="term" value="F:ATP hydrolysis activity"/>
    <property type="evidence" value="ECO:0007669"/>
    <property type="project" value="InterPro"/>
</dbReference>
<feature type="compositionally biased region" description="Gly residues" evidence="3">
    <location>
        <begin position="8"/>
        <end position="23"/>
    </location>
</feature>
<evidence type="ECO:0000256" key="3">
    <source>
        <dbReference type="SAM" id="MobiDB-lite"/>
    </source>
</evidence>
<evidence type="ECO:0000256" key="1">
    <source>
        <dbReference type="ARBA" id="ARBA00022741"/>
    </source>
</evidence>
<proteinExistence type="predicted"/>
<dbReference type="CDD" id="cd03257">
    <property type="entry name" value="ABC_NikE_OppD_transporters"/>
    <property type="match status" value="1"/>
</dbReference>
<feature type="region of interest" description="Disordered" evidence="3">
    <location>
        <begin position="253"/>
        <end position="273"/>
    </location>
</feature>
<sequence>MTTHSRGKGPGSGGPGGSGAGGGEAPLVTVAGLEVGIPGGPLLLASAGLTLRRGRITVLTGPSGSGKTTLLRAVLGDLPSGARVARGGVRVLGEDVFALPPARLRELRRHRLAFVGQDPGSGLNPRMRVRDLVAELATGARPADVRELLAECRLPLDDGLPDRRPTALSGGQQRRVALARALARTPDVLLLDEPTAGLDPALRDEIADLLRHVAAHRRIAVALACHDPELVARCADDVVDLGTDTLTAPRALARTPVPPSAPAPAPAPAPGRGLAARGVRVTFAASAPTPARDSATPHRHALDSVDFAVAPGTVAAIVGPSGSGKTTLLRVLAGLRPADAGELTLDGAPLSTGVRARGRDQRRRIQLVPQNPLGALNPARTIGASLARPLRLHGIVPRKETTERVAELLRDVGLPPEYARRHPHELSGGQRQRASIARALAARPDVLLCDEVTSALDPATAVAVMDLLARLRAERGLALALVSHEPHLVAAYADTVLSLKDGRVSPD</sequence>
<dbReference type="InterPro" id="IPR017871">
    <property type="entry name" value="ABC_transporter-like_CS"/>
</dbReference>
<dbReference type="SUPFAM" id="SSF52540">
    <property type="entry name" value="P-loop containing nucleoside triphosphate hydrolases"/>
    <property type="match status" value="2"/>
</dbReference>
<organism evidence="5 6">
    <name type="scientific">Streptomyces luteoverticillatus</name>
    <name type="common">Streptoverticillium luteoverticillatus</name>
    <dbReference type="NCBI Taxonomy" id="66425"/>
    <lineage>
        <taxon>Bacteria</taxon>
        <taxon>Bacillati</taxon>
        <taxon>Actinomycetota</taxon>
        <taxon>Actinomycetes</taxon>
        <taxon>Kitasatosporales</taxon>
        <taxon>Streptomycetaceae</taxon>
        <taxon>Streptomyces</taxon>
    </lineage>
</organism>
<dbReference type="Proteomes" id="UP000267900">
    <property type="component" value="Chromosome"/>
</dbReference>
<dbReference type="EMBL" id="CP034587">
    <property type="protein sequence ID" value="AZQ74184.1"/>
    <property type="molecule type" value="Genomic_DNA"/>
</dbReference>
<reference evidence="5 6" key="1">
    <citation type="submission" date="2018-12" db="EMBL/GenBank/DDBJ databases">
        <title>The whole draft genome of Streptomyce luteoverticillatus CGMCC 15060.</title>
        <authorList>
            <person name="Feng Z."/>
            <person name="Chen G."/>
            <person name="Zhang J."/>
            <person name="Zhu H."/>
            <person name="Yu X."/>
            <person name="Zhang W."/>
            <person name="Zhang X."/>
        </authorList>
    </citation>
    <scope>NUCLEOTIDE SEQUENCE [LARGE SCALE GENOMIC DNA]</scope>
    <source>
        <strain evidence="5 6">CGMCC 15060</strain>
    </source>
</reference>
<evidence type="ECO:0000313" key="5">
    <source>
        <dbReference type="EMBL" id="AZQ74184.1"/>
    </source>
</evidence>
<keyword evidence="2 5" id="KW-0067">ATP-binding</keyword>
<gene>
    <name evidence="5" type="ORF">EKH77_25840</name>
</gene>
<name>A0A3Q9G2M4_STRLT</name>